<dbReference type="AlphaFoldDB" id="A0A1J1I692"/>
<dbReference type="EMBL" id="CVRI01000040">
    <property type="protein sequence ID" value="CRK95100.1"/>
    <property type="molecule type" value="Genomic_DNA"/>
</dbReference>
<sequence>MFRSTDEKYPKAFGKTGHRLNLIRVEFSYKYTGFISFSAISTSVVSCLLKESKGTEEKRDKTKKIVIQNYKSATQLHQSIKRKQRFQLKH</sequence>
<evidence type="ECO:0000313" key="1">
    <source>
        <dbReference type="EMBL" id="CRK95100.1"/>
    </source>
</evidence>
<evidence type="ECO:0000313" key="2">
    <source>
        <dbReference type="Proteomes" id="UP000183832"/>
    </source>
</evidence>
<gene>
    <name evidence="1" type="ORF">CLUMA_CG008578</name>
</gene>
<reference evidence="1 2" key="1">
    <citation type="submission" date="2015-04" db="EMBL/GenBank/DDBJ databases">
        <authorList>
            <person name="Syromyatnikov M.Y."/>
            <person name="Popov V.N."/>
        </authorList>
    </citation>
    <scope>NUCLEOTIDE SEQUENCE [LARGE SCALE GENOMIC DNA]</scope>
</reference>
<keyword evidence="2" id="KW-1185">Reference proteome</keyword>
<accession>A0A1J1I692</accession>
<name>A0A1J1I692_9DIPT</name>
<dbReference type="Proteomes" id="UP000183832">
    <property type="component" value="Unassembled WGS sequence"/>
</dbReference>
<protein>
    <submittedName>
        <fullName evidence="1">CLUMA_CG008578, isoform A</fullName>
    </submittedName>
</protein>
<organism evidence="1 2">
    <name type="scientific">Clunio marinus</name>
    <dbReference type="NCBI Taxonomy" id="568069"/>
    <lineage>
        <taxon>Eukaryota</taxon>
        <taxon>Metazoa</taxon>
        <taxon>Ecdysozoa</taxon>
        <taxon>Arthropoda</taxon>
        <taxon>Hexapoda</taxon>
        <taxon>Insecta</taxon>
        <taxon>Pterygota</taxon>
        <taxon>Neoptera</taxon>
        <taxon>Endopterygota</taxon>
        <taxon>Diptera</taxon>
        <taxon>Nematocera</taxon>
        <taxon>Chironomoidea</taxon>
        <taxon>Chironomidae</taxon>
        <taxon>Clunio</taxon>
    </lineage>
</organism>
<proteinExistence type="predicted"/>